<sequence length="66" mass="6924">MAHHSDAPRRSAGAARDPEAQAGAVHYLISALVFGALMVVVVVRTRGRLRLPSPGADDRHRAGGTP</sequence>
<name>A0ABN2KRS4_9MICC</name>
<accession>A0ABN2KRS4</accession>
<dbReference type="Proteomes" id="UP001501204">
    <property type="component" value="Unassembled WGS sequence"/>
</dbReference>
<organism evidence="2 3">
    <name type="scientific">Kocuria aegyptia</name>
    <dbReference type="NCBI Taxonomy" id="330943"/>
    <lineage>
        <taxon>Bacteria</taxon>
        <taxon>Bacillati</taxon>
        <taxon>Actinomycetota</taxon>
        <taxon>Actinomycetes</taxon>
        <taxon>Micrococcales</taxon>
        <taxon>Micrococcaceae</taxon>
        <taxon>Kocuria</taxon>
    </lineage>
</organism>
<protein>
    <submittedName>
        <fullName evidence="2">Uncharacterized protein</fullName>
    </submittedName>
</protein>
<dbReference type="RefSeq" id="WP_344122782.1">
    <property type="nucleotide sequence ID" value="NZ_BAAAOA010000028.1"/>
</dbReference>
<evidence type="ECO:0000256" key="1">
    <source>
        <dbReference type="SAM" id="Phobius"/>
    </source>
</evidence>
<comment type="caution">
    <text evidence="2">The sequence shown here is derived from an EMBL/GenBank/DDBJ whole genome shotgun (WGS) entry which is preliminary data.</text>
</comment>
<keyword evidence="1" id="KW-0812">Transmembrane</keyword>
<keyword evidence="3" id="KW-1185">Reference proteome</keyword>
<evidence type="ECO:0000313" key="2">
    <source>
        <dbReference type="EMBL" id="GAA1764294.1"/>
    </source>
</evidence>
<gene>
    <name evidence="2" type="ORF">GCM10009767_23820</name>
</gene>
<proteinExistence type="predicted"/>
<reference evidence="2 3" key="1">
    <citation type="journal article" date="2019" name="Int. J. Syst. Evol. Microbiol.">
        <title>The Global Catalogue of Microorganisms (GCM) 10K type strain sequencing project: providing services to taxonomists for standard genome sequencing and annotation.</title>
        <authorList>
            <consortium name="The Broad Institute Genomics Platform"/>
            <consortium name="The Broad Institute Genome Sequencing Center for Infectious Disease"/>
            <person name="Wu L."/>
            <person name="Ma J."/>
        </authorList>
    </citation>
    <scope>NUCLEOTIDE SEQUENCE [LARGE SCALE GENOMIC DNA]</scope>
    <source>
        <strain evidence="2 3">JCM 14735</strain>
    </source>
</reference>
<feature type="transmembrane region" description="Helical" evidence="1">
    <location>
        <begin position="24"/>
        <end position="43"/>
    </location>
</feature>
<keyword evidence="1" id="KW-0472">Membrane</keyword>
<keyword evidence="1" id="KW-1133">Transmembrane helix</keyword>
<dbReference type="EMBL" id="BAAAOA010000028">
    <property type="protein sequence ID" value="GAA1764294.1"/>
    <property type="molecule type" value="Genomic_DNA"/>
</dbReference>
<evidence type="ECO:0000313" key="3">
    <source>
        <dbReference type="Proteomes" id="UP001501204"/>
    </source>
</evidence>